<evidence type="ECO:0000256" key="2">
    <source>
        <dbReference type="SAM" id="SignalP"/>
    </source>
</evidence>
<dbReference type="PROSITE" id="PS51257">
    <property type="entry name" value="PROKAR_LIPOPROTEIN"/>
    <property type="match status" value="1"/>
</dbReference>
<evidence type="ECO:0000313" key="4">
    <source>
        <dbReference type="EMBL" id="GAA4226867.1"/>
    </source>
</evidence>
<evidence type="ECO:0000259" key="3">
    <source>
        <dbReference type="Pfam" id="PF13628"/>
    </source>
</evidence>
<name>A0ABP8BUR7_9ACTN</name>
<organism evidence="4 5">
    <name type="scientific">Actinomadura meridiana</name>
    <dbReference type="NCBI Taxonomy" id="559626"/>
    <lineage>
        <taxon>Bacteria</taxon>
        <taxon>Bacillati</taxon>
        <taxon>Actinomycetota</taxon>
        <taxon>Actinomycetes</taxon>
        <taxon>Streptosporangiales</taxon>
        <taxon>Thermomonosporaceae</taxon>
        <taxon>Actinomadura</taxon>
    </lineage>
</organism>
<sequence length="237" mass="24621">MRTPRPTPTAACTLSAALSAALLLGGCTALGRQSTDGGAQPPGVTAENAAQSTVTTPWGPLGPADRLLITDVRRAVLWEIPLGREAARRAARPATRRALTEIARRDARLDDLTRETAARVNVALPDQPTADQHAWTSEITGKSGTEYDKTAVARLRTAQGLLYARIAAVRASTRNTLVRQFARQCATVVDGHLALLEGTGFVTGDTLPDPPAVTGAPAPGAGNRPPSPAPAATSLVS</sequence>
<reference evidence="5" key="1">
    <citation type="journal article" date="2019" name="Int. J. Syst. Evol. Microbiol.">
        <title>The Global Catalogue of Microorganisms (GCM) 10K type strain sequencing project: providing services to taxonomists for standard genome sequencing and annotation.</title>
        <authorList>
            <consortium name="The Broad Institute Genomics Platform"/>
            <consortium name="The Broad Institute Genome Sequencing Center for Infectious Disease"/>
            <person name="Wu L."/>
            <person name="Ma J."/>
        </authorList>
    </citation>
    <scope>NUCLEOTIDE SEQUENCE [LARGE SCALE GENOMIC DNA]</scope>
    <source>
        <strain evidence="5">JCM 17440</strain>
    </source>
</reference>
<protein>
    <submittedName>
        <fullName evidence="4">DUF4142 domain-containing protein</fullName>
    </submittedName>
</protein>
<dbReference type="InterPro" id="IPR025419">
    <property type="entry name" value="DUF4142"/>
</dbReference>
<dbReference type="Pfam" id="PF13628">
    <property type="entry name" value="DUF4142"/>
    <property type="match status" value="1"/>
</dbReference>
<evidence type="ECO:0000313" key="5">
    <source>
        <dbReference type="Proteomes" id="UP001501710"/>
    </source>
</evidence>
<dbReference type="EMBL" id="BAABAS010000004">
    <property type="protein sequence ID" value="GAA4226867.1"/>
    <property type="molecule type" value="Genomic_DNA"/>
</dbReference>
<keyword evidence="5" id="KW-1185">Reference proteome</keyword>
<accession>A0ABP8BUR7</accession>
<keyword evidence="2" id="KW-0732">Signal</keyword>
<proteinExistence type="predicted"/>
<feature type="chain" id="PRO_5045080806" evidence="2">
    <location>
        <begin position="32"/>
        <end position="237"/>
    </location>
</feature>
<comment type="caution">
    <text evidence="4">The sequence shown here is derived from an EMBL/GenBank/DDBJ whole genome shotgun (WGS) entry which is preliminary data.</text>
</comment>
<dbReference type="Proteomes" id="UP001501710">
    <property type="component" value="Unassembled WGS sequence"/>
</dbReference>
<feature type="region of interest" description="Disordered" evidence="1">
    <location>
        <begin position="206"/>
        <end position="237"/>
    </location>
</feature>
<feature type="region of interest" description="Disordered" evidence="1">
    <location>
        <begin position="33"/>
        <end position="58"/>
    </location>
</feature>
<evidence type="ECO:0000256" key="1">
    <source>
        <dbReference type="SAM" id="MobiDB-lite"/>
    </source>
</evidence>
<feature type="signal peptide" evidence="2">
    <location>
        <begin position="1"/>
        <end position="31"/>
    </location>
</feature>
<feature type="domain" description="DUF4142" evidence="3">
    <location>
        <begin position="64"/>
        <end position="195"/>
    </location>
</feature>
<gene>
    <name evidence="4" type="ORF">GCM10022254_13100</name>
</gene>
<feature type="compositionally biased region" description="Low complexity" evidence="1">
    <location>
        <begin position="212"/>
        <end position="224"/>
    </location>
</feature>
<dbReference type="RefSeq" id="WP_344891329.1">
    <property type="nucleotide sequence ID" value="NZ_BAABAS010000004.1"/>
</dbReference>